<name>A0A0F9EA06_9ZZZZ</name>
<evidence type="ECO:0000256" key="1">
    <source>
        <dbReference type="SAM" id="Phobius"/>
    </source>
</evidence>
<organism evidence="2">
    <name type="scientific">marine sediment metagenome</name>
    <dbReference type="NCBI Taxonomy" id="412755"/>
    <lineage>
        <taxon>unclassified sequences</taxon>
        <taxon>metagenomes</taxon>
        <taxon>ecological metagenomes</taxon>
    </lineage>
</organism>
<keyword evidence="1" id="KW-1133">Transmembrane helix</keyword>
<sequence length="62" mass="7014">MSNTESNGLKKYLVGISSLLVVQIAAAFYWGGEMTSRMGHAERDISRVEVRVTHIEHTKHRD</sequence>
<dbReference type="EMBL" id="LAZR01025792">
    <property type="protein sequence ID" value="KKL70789.1"/>
    <property type="molecule type" value="Genomic_DNA"/>
</dbReference>
<keyword evidence="1" id="KW-0812">Transmembrane</keyword>
<comment type="caution">
    <text evidence="2">The sequence shown here is derived from an EMBL/GenBank/DDBJ whole genome shotgun (WGS) entry which is preliminary data.</text>
</comment>
<dbReference type="AlphaFoldDB" id="A0A0F9EA06"/>
<gene>
    <name evidence="2" type="ORF">LCGC14_2101420</name>
</gene>
<proteinExistence type="predicted"/>
<keyword evidence="1" id="KW-0472">Membrane</keyword>
<reference evidence="2" key="1">
    <citation type="journal article" date="2015" name="Nature">
        <title>Complex archaea that bridge the gap between prokaryotes and eukaryotes.</title>
        <authorList>
            <person name="Spang A."/>
            <person name="Saw J.H."/>
            <person name="Jorgensen S.L."/>
            <person name="Zaremba-Niedzwiedzka K."/>
            <person name="Martijn J."/>
            <person name="Lind A.E."/>
            <person name="van Eijk R."/>
            <person name="Schleper C."/>
            <person name="Guy L."/>
            <person name="Ettema T.J."/>
        </authorList>
    </citation>
    <scope>NUCLEOTIDE SEQUENCE</scope>
</reference>
<evidence type="ECO:0000313" key="2">
    <source>
        <dbReference type="EMBL" id="KKL70789.1"/>
    </source>
</evidence>
<accession>A0A0F9EA06</accession>
<protein>
    <submittedName>
        <fullName evidence="2">Uncharacterized protein</fullName>
    </submittedName>
</protein>
<feature type="transmembrane region" description="Helical" evidence="1">
    <location>
        <begin position="12"/>
        <end position="30"/>
    </location>
</feature>